<dbReference type="OrthoDB" id="10643238at2759"/>
<reference evidence="1 2" key="1">
    <citation type="journal article" date="2018" name="Sci. Rep.">
        <title>Genomic signatures of local adaptation to the degree of environmental predictability in rotifers.</title>
        <authorList>
            <person name="Franch-Gras L."/>
            <person name="Hahn C."/>
            <person name="Garcia-Roger E.M."/>
            <person name="Carmona M.J."/>
            <person name="Serra M."/>
            <person name="Gomez A."/>
        </authorList>
    </citation>
    <scope>NUCLEOTIDE SEQUENCE [LARGE SCALE GENOMIC DNA]</scope>
    <source>
        <strain evidence="1">HYR1</strain>
    </source>
</reference>
<evidence type="ECO:0000313" key="1">
    <source>
        <dbReference type="EMBL" id="RNA05915.1"/>
    </source>
</evidence>
<evidence type="ECO:0000313" key="2">
    <source>
        <dbReference type="Proteomes" id="UP000276133"/>
    </source>
</evidence>
<protein>
    <submittedName>
        <fullName evidence="1">Uncharacterized protein</fullName>
    </submittedName>
</protein>
<organism evidence="1 2">
    <name type="scientific">Brachionus plicatilis</name>
    <name type="common">Marine rotifer</name>
    <name type="synonym">Brachionus muelleri</name>
    <dbReference type="NCBI Taxonomy" id="10195"/>
    <lineage>
        <taxon>Eukaryota</taxon>
        <taxon>Metazoa</taxon>
        <taxon>Spiralia</taxon>
        <taxon>Gnathifera</taxon>
        <taxon>Rotifera</taxon>
        <taxon>Eurotatoria</taxon>
        <taxon>Monogononta</taxon>
        <taxon>Pseudotrocha</taxon>
        <taxon>Ploima</taxon>
        <taxon>Brachionidae</taxon>
        <taxon>Brachionus</taxon>
    </lineage>
</organism>
<proteinExistence type="predicted"/>
<gene>
    <name evidence="1" type="ORF">BpHYR1_042817</name>
</gene>
<keyword evidence="2" id="KW-1185">Reference proteome</keyword>
<name>A0A3M7Q4M4_BRAPC</name>
<dbReference type="EMBL" id="REGN01007560">
    <property type="protein sequence ID" value="RNA05915.1"/>
    <property type="molecule type" value="Genomic_DNA"/>
</dbReference>
<accession>A0A3M7Q4M4</accession>
<dbReference type="Proteomes" id="UP000276133">
    <property type="component" value="Unassembled WGS sequence"/>
</dbReference>
<dbReference type="AlphaFoldDB" id="A0A3M7Q4M4"/>
<comment type="caution">
    <text evidence="1">The sequence shown here is derived from an EMBL/GenBank/DDBJ whole genome shotgun (WGS) entry which is preliminary data.</text>
</comment>
<sequence>MTRHVTNGLKATQLSKSWKLENSDLNDQITFLCQKMIKKRENKTKQSPASIQKFIYIFEFISANRSILTELGISKEFIQTDSFLSLRDLKSSNFELNWFNLFDIILIKMHLDVLENEYLIFFVEKSEFLSNNGLKNYILFQSNFECQSSVICLKNVGLDKSIIENSVLFGSFSSVEAADPSQFNSILLKHNYPYGKDRNLTKKFFDNKLSLWENDSKLKLYDFGLVKGNIISVYEENCCFDFYCQSCHNNQINSEFLHQLDFDRSIKSWICNVCGNVSETPLIKIQIQKFTQDNENSFKISTLVDKHVGPTSCFITNINEYEIFAEEILLDIL</sequence>